<evidence type="ECO:0000256" key="1">
    <source>
        <dbReference type="SAM" id="MobiDB-lite"/>
    </source>
</evidence>
<comment type="caution">
    <text evidence="2">The sequence shown here is derived from an EMBL/GenBank/DDBJ whole genome shotgun (WGS) entry which is preliminary data.</text>
</comment>
<reference evidence="2" key="1">
    <citation type="submission" date="2021-01" db="EMBL/GenBank/DDBJ databases">
        <authorList>
            <consortium name="Genoscope - CEA"/>
            <person name="William W."/>
        </authorList>
    </citation>
    <scope>NUCLEOTIDE SEQUENCE</scope>
</reference>
<gene>
    <name evidence="2" type="ORF">PSON_ATCC_30995.1.T0930214</name>
</gene>
<protein>
    <submittedName>
        <fullName evidence="2">Uncharacterized protein</fullName>
    </submittedName>
</protein>
<keyword evidence="3" id="KW-1185">Reference proteome</keyword>
<dbReference type="AlphaFoldDB" id="A0A8S1Q227"/>
<evidence type="ECO:0000313" key="2">
    <source>
        <dbReference type="EMBL" id="CAD8109508.1"/>
    </source>
</evidence>
<dbReference type="Proteomes" id="UP000692954">
    <property type="component" value="Unassembled WGS sequence"/>
</dbReference>
<evidence type="ECO:0000313" key="3">
    <source>
        <dbReference type="Proteomes" id="UP000692954"/>
    </source>
</evidence>
<dbReference type="EMBL" id="CAJJDN010000093">
    <property type="protein sequence ID" value="CAD8109508.1"/>
    <property type="molecule type" value="Genomic_DNA"/>
</dbReference>
<feature type="region of interest" description="Disordered" evidence="1">
    <location>
        <begin position="693"/>
        <end position="735"/>
    </location>
</feature>
<accession>A0A8S1Q227</accession>
<dbReference type="OrthoDB" id="290079at2759"/>
<name>A0A8S1Q227_9CILI</name>
<sequence length="813" mass="95943">MSLTLNLGYVPTEITNIKGELKILFQHSFNLLILNGKFLQDINTHNYSINHSVKYNTFASLYQPIKVTYSKKYDIYFILFDDWQIYILSSNLIFFNKISVITSYPLAIHFIDESISLYVVQDSKIEQIFMEIEKTSLQIKVTFLSKLSFTNSNKYFIGFSLQHSLIFLWEKETLKVYNQNYQLITEKLNITNKKNCITCLLYFPTFYYIVCGTKDCKIYTWTLNNQSQPINIFDIEYGSHIELLHNDKNDENLFWASSNSEISLFSIQTWQCLQVFKIGVQFKNLFTINQYRLFASFHQSLYILTRQLEQRLICQHNSEIRCQIEGISDPQFLFENNSLIQMQNPKKFNTHYIKTKQTIIQAHYVSPAYYFLTETSDILQFLDQNINIVMCGDRLHNSEGALVKNKIINLKFIQIDTNLVFLFIYIQQGQILLYQLPNFNRSISELNYNRCSIKLSTIIKVLNNDIYILTIDENNVFKLLKMKGNNLQLLKQLTFKIEIKKMHSLQNNIFILTSQGELSKFKYQNDDFKQKIFDIEGNEYCYNDFQVYLEPKIIIGCQAKMLVIMTFKKIILRQINIDCILLNFGYFNKNLILCLQNELSVIEDQRLLFNNDFLKEINSNRKIITYQGFEIFEKDKDSIVSSKREKSMKLLKNDSTILSKKQIKIQSNNTQMILITQKQIIQQNQQITQSSFYNANDSTQRGRIKSRNQQQQDNQNYGNNINMTGTRSRPWTQNNFNKPNQVVLQQSSSVENNEIKELNALYQPAIPLLKPTKKNTLAEQFLDSRLKKKKFKTRRDLTMNRIIQRNIRILSFC</sequence>
<feature type="compositionally biased region" description="Low complexity" evidence="1">
    <location>
        <begin position="708"/>
        <end position="722"/>
    </location>
</feature>
<organism evidence="2 3">
    <name type="scientific">Paramecium sonneborni</name>
    <dbReference type="NCBI Taxonomy" id="65129"/>
    <lineage>
        <taxon>Eukaryota</taxon>
        <taxon>Sar</taxon>
        <taxon>Alveolata</taxon>
        <taxon>Ciliophora</taxon>
        <taxon>Intramacronucleata</taxon>
        <taxon>Oligohymenophorea</taxon>
        <taxon>Peniculida</taxon>
        <taxon>Parameciidae</taxon>
        <taxon>Paramecium</taxon>
    </lineage>
</organism>
<feature type="compositionally biased region" description="Polar residues" evidence="1">
    <location>
        <begin position="723"/>
        <end position="735"/>
    </location>
</feature>
<proteinExistence type="predicted"/>